<comment type="caution">
    <text evidence="4">The sequence shown here is derived from an EMBL/GenBank/DDBJ whole genome shotgun (WGS) entry which is preliminary data.</text>
</comment>
<gene>
    <name evidence="4" type="ORF">FMUND_5270</name>
</gene>
<keyword evidence="3" id="KW-0460">Magnesium</keyword>
<dbReference type="InterPro" id="IPR033749">
    <property type="entry name" value="Polyprenyl_synt_CS"/>
</dbReference>
<dbReference type="InterPro" id="IPR000092">
    <property type="entry name" value="Polyprenyl_synt"/>
</dbReference>
<dbReference type="GO" id="GO:0046165">
    <property type="term" value="P:alcohol biosynthetic process"/>
    <property type="evidence" value="ECO:0007669"/>
    <property type="project" value="UniProtKB-ARBA"/>
</dbReference>
<evidence type="ECO:0000313" key="5">
    <source>
        <dbReference type="Proteomes" id="UP000544331"/>
    </source>
</evidence>
<dbReference type="GO" id="GO:0043386">
    <property type="term" value="P:mycotoxin biosynthetic process"/>
    <property type="evidence" value="ECO:0007669"/>
    <property type="project" value="UniProtKB-ARBA"/>
</dbReference>
<evidence type="ECO:0000256" key="1">
    <source>
        <dbReference type="ARBA" id="ARBA00022679"/>
    </source>
</evidence>
<dbReference type="SUPFAM" id="SSF48576">
    <property type="entry name" value="Terpenoid synthases"/>
    <property type="match status" value="1"/>
</dbReference>
<keyword evidence="2" id="KW-0479">Metal-binding</keyword>
<organism evidence="4 5">
    <name type="scientific">Fusarium mundagurra</name>
    <dbReference type="NCBI Taxonomy" id="1567541"/>
    <lineage>
        <taxon>Eukaryota</taxon>
        <taxon>Fungi</taxon>
        <taxon>Dikarya</taxon>
        <taxon>Ascomycota</taxon>
        <taxon>Pezizomycotina</taxon>
        <taxon>Sordariomycetes</taxon>
        <taxon>Hypocreomycetidae</taxon>
        <taxon>Hypocreales</taxon>
        <taxon>Nectriaceae</taxon>
        <taxon>Fusarium</taxon>
        <taxon>Fusarium fujikuroi species complex</taxon>
    </lineage>
</organism>
<evidence type="ECO:0000256" key="3">
    <source>
        <dbReference type="ARBA" id="ARBA00022842"/>
    </source>
</evidence>
<evidence type="ECO:0000256" key="2">
    <source>
        <dbReference type="ARBA" id="ARBA00022723"/>
    </source>
</evidence>
<dbReference type="InterPro" id="IPR008949">
    <property type="entry name" value="Isoprenoid_synthase_dom_sf"/>
</dbReference>
<dbReference type="PROSITE" id="PS00723">
    <property type="entry name" value="POLYPRENYL_SYNTHASE_1"/>
    <property type="match status" value="1"/>
</dbReference>
<dbReference type="PANTHER" id="PTHR12001:SF72">
    <property type="entry name" value="THIJ_PFPI FAMILY PROTEIN (AFU_ORTHOLOGUE AFUA_3G01210)-RELATED"/>
    <property type="match status" value="1"/>
</dbReference>
<proteinExistence type="predicted"/>
<accession>A0A8H5YVK8</accession>
<dbReference type="GO" id="GO:0004659">
    <property type="term" value="F:prenyltransferase activity"/>
    <property type="evidence" value="ECO:0007669"/>
    <property type="project" value="InterPro"/>
</dbReference>
<evidence type="ECO:0000313" key="4">
    <source>
        <dbReference type="EMBL" id="KAF5718411.1"/>
    </source>
</evidence>
<protein>
    <submittedName>
        <fullName evidence="4">Terpenoid synthase</fullName>
    </submittedName>
</protein>
<name>A0A8H5YVK8_9HYPO</name>
<dbReference type="GO" id="GO:0008299">
    <property type="term" value="P:isoprenoid biosynthetic process"/>
    <property type="evidence" value="ECO:0007669"/>
    <property type="project" value="InterPro"/>
</dbReference>
<reference evidence="4 5" key="1">
    <citation type="submission" date="2020-05" db="EMBL/GenBank/DDBJ databases">
        <title>Identification and distribution of gene clusters putatively required for synthesis of sphingolipid metabolism inhibitors in phylogenetically diverse species of the filamentous fungus Fusarium.</title>
        <authorList>
            <person name="Kim H.-S."/>
            <person name="Busman M."/>
            <person name="Brown D.W."/>
            <person name="Divon H."/>
            <person name="Uhlig S."/>
            <person name="Proctor R.H."/>
        </authorList>
    </citation>
    <scope>NUCLEOTIDE SEQUENCE [LARGE SCALE GENOMIC DNA]</scope>
    <source>
        <strain evidence="4 5">NRRL 66235</strain>
    </source>
</reference>
<dbReference type="OrthoDB" id="6921389at2759"/>
<dbReference type="AlphaFoldDB" id="A0A8H5YVK8"/>
<dbReference type="Proteomes" id="UP000544331">
    <property type="component" value="Unassembled WGS sequence"/>
</dbReference>
<dbReference type="PANTHER" id="PTHR12001">
    <property type="entry name" value="GERANYLGERANYL PYROPHOSPHATE SYNTHASE"/>
    <property type="match status" value="1"/>
</dbReference>
<dbReference type="Gene3D" id="1.10.600.10">
    <property type="entry name" value="Farnesyl Diphosphate Synthase"/>
    <property type="match status" value="2"/>
</dbReference>
<keyword evidence="1" id="KW-0808">Transferase</keyword>
<dbReference type="EMBL" id="JAAOAN010000168">
    <property type="protein sequence ID" value="KAF5718411.1"/>
    <property type="molecule type" value="Genomic_DNA"/>
</dbReference>
<dbReference type="Pfam" id="PF00348">
    <property type="entry name" value="polyprenyl_synt"/>
    <property type="match status" value="1"/>
</dbReference>
<dbReference type="GO" id="GO:0046872">
    <property type="term" value="F:metal ion binding"/>
    <property type="evidence" value="ECO:0007669"/>
    <property type="project" value="UniProtKB-KW"/>
</dbReference>
<sequence>MVFQLQKYLEMMPSKGFWNAVIDGLEVWYQVPEKPLTIIRDIVNHLDSASLMFDDIEDNPPLRRGYPATHVVFGFNQTINSASLPMIKALTAAESLVPGISHAFGSAHRRAHRPRHGSVLDLPYFCAHGGRYTEKKGFAENIGEGKISLPLIHALATKSPEQGRLLSILQQHKSGNGLYPERCSRQ</sequence>
<keyword evidence="5" id="KW-1185">Reference proteome</keyword>